<evidence type="ECO:0000256" key="5">
    <source>
        <dbReference type="ARBA" id="ARBA00023239"/>
    </source>
</evidence>
<evidence type="ECO:0000256" key="4">
    <source>
        <dbReference type="ARBA" id="ARBA00022898"/>
    </source>
</evidence>
<reference evidence="11" key="1">
    <citation type="submission" date="2020-10" db="EMBL/GenBank/DDBJ databases">
        <title>Diversity and distribution of actinomycetes associated with coral in the coast of Hainan.</title>
        <authorList>
            <person name="Li F."/>
        </authorList>
    </citation>
    <scope>NUCLEOTIDE SEQUENCE</scope>
    <source>
        <strain evidence="11">HNM0983</strain>
    </source>
</reference>
<evidence type="ECO:0000256" key="3">
    <source>
        <dbReference type="ARBA" id="ARBA00012421"/>
    </source>
</evidence>
<evidence type="ECO:0000313" key="12">
    <source>
        <dbReference type="Proteomes" id="UP000598360"/>
    </source>
</evidence>
<dbReference type="InterPro" id="IPR015421">
    <property type="entry name" value="PyrdxlP-dep_Trfase_major"/>
</dbReference>
<dbReference type="Gene3D" id="3.90.1150.160">
    <property type="match status" value="1"/>
</dbReference>
<dbReference type="PANTHER" id="PTHR43321">
    <property type="entry name" value="GLUTAMATE DECARBOXYLASE"/>
    <property type="match status" value="1"/>
</dbReference>
<dbReference type="GO" id="GO:0005829">
    <property type="term" value="C:cytosol"/>
    <property type="evidence" value="ECO:0007669"/>
    <property type="project" value="TreeGrafter"/>
</dbReference>
<gene>
    <name evidence="11" type="ORF">IQ251_13440</name>
</gene>
<dbReference type="GO" id="GO:0030170">
    <property type="term" value="F:pyridoxal phosphate binding"/>
    <property type="evidence" value="ECO:0007669"/>
    <property type="project" value="InterPro"/>
</dbReference>
<comment type="caution">
    <text evidence="11">The sequence shown here is derived from an EMBL/GenBank/DDBJ whole genome shotgun (WGS) entry which is preliminary data.</text>
</comment>
<dbReference type="GO" id="GO:0006538">
    <property type="term" value="P:L-glutamate catabolic process"/>
    <property type="evidence" value="ECO:0007669"/>
    <property type="project" value="TreeGrafter"/>
</dbReference>
<evidence type="ECO:0000256" key="10">
    <source>
        <dbReference type="SAM" id="MobiDB-lite"/>
    </source>
</evidence>
<dbReference type="EMBL" id="JADEYC010000021">
    <property type="protein sequence ID" value="MBE9375451.1"/>
    <property type="molecule type" value="Genomic_DNA"/>
</dbReference>
<dbReference type="EC" id="4.1.1.15" evidence="3 9"/>
<keyword evidence="12" id="KW-1185">Reference proteome</keyword>
<dbReference type="GO" id="GO:0004058">
    <property type="term" value="F:aromatic-L-amino-acid decarboxylase activity"/>
    <property type="evidence" value="ECO:0007669"/>
    <property type="project" value="UniProtKB-ARBA"/>
</dbReference>
<comment type="catalytic activity">
    <reaction evidence="6 9">
        <text>L-glutamate + H(+) = 4-aminobutanoate + CO2</text>
        <dbReference type="Rhea" id="RHEA:17785"/>
        <dbReference type="ChEBI" id="CHEBI:15378"/>
        <dbReference type="ChEBI" id="CHEBI:16526"/>
        <dbReference type="ChEBI" id="CHEBI:29985"/>
        <dbReference type="ChEBI" id="CHEBI:59888"/>
        <dbReference type="EC" id="4.1.1.15"/>
    </reaction>
</comment>
<comment type="similarity">
    <text evidence="2 8">Belongs to the group II decarboxylase family.</text>
</comment>
<dbReference type="RefSeq" id="WP_193928897.1">
    <property type="nucleotide sequence ID" value="NZ_JADEYC010000021.1"/>
</dbReference>
<name>A0A929BAV6_9PSEU</name>
<evidence type="ECO:0000256" key="6">
    <source>
        <dbReference type="ARBA" id="ARBA00048868"/>
    </source>
</evidence>
<dbReference type="SUPFAM" id="SSF53383">
    <property type="entry name" value="PLP-dependent transferases"/>
    <property type="match status" value="1"/>
</dbReference>
<feature type="region of interest" description="Disordered" evidence="10">
    <location>
        <begin position="1"/>
        <end position="29"/>
    </location>
</feature>
<evidence type="ECO:0000256" key="2">
    <source>
        <dbReference type="ARBA" id="ARBA00009533"/>
    </source>
</evidence>
<evidence type="ECO:0000313" key="11">
    <source>
        <dbReference type="EMBL" id="MBE9375451.1"/>
    </source>
</evidence>
<dbReference type="AlphaFoldDB" id="A0A929BAV6"/>
<organism evidence="11 12">
    <name type="scientific">Saccharopolyspora montiporae</name>
    <dbReference type="NCBI Taxonomy" id="2781240"/>
    <lineage>
        <taxon>Bacteria</taxon>
        <taxon>Bacillati</taxon>
        <taxon>Actinomycetota</taxon>
        <taxon>Actinomycetes</taxon>
        <taxon>Pseudonocardiales</taxon>
        <taxon>Pseudonocardiaceae</taxon>
        <taxon>Saccharopolyspora</taxon>
    </lineage>
</organism>
<dbReference type="Pfam" id="PF00282">
    <property type="entry name" value="Pyridoxal_deC"/>
    <property type="match status" value="1"/>
</dbReference>
<dbReference type="InterPro" id="IPR015424">
    <property type="entry name" value="PyrdxlP-dep_Trfase"/>
</dbReference>
<dbReference type="NCBIfam" id="TIGR01788">
    <property type="entry name" value="Glu-decarb-GAD"/>
    <property type="match status" value="1"/>
</dbReference>
<keyword evidence="4 7" id="KW-0663">Pyridoxal phosphate</keyword>
<feature type="modified residue" description="N6-(pyridoxal phosphate)lysine" evidence="7">
    <location>
        <position position="261"/>
    </location>
</feature>
<dbReference type="InterPro" id="IPR010107">
    <property type="entry name" value="Glutamate_decarboxylase"/>
</dbReference>
<dbReference type="InterPro" id="IPR002129">
    <property type="entry name" value="PyrdxlP-dep_de-COase"/>
</dbReference>
<dbReference type="PANTHER" id="PTHR43321:SF3">
    <property type="entry name" value="GLUTAMATE DECARBOXYLASE"/>
    <property type="match status" value="1"/>
</dbReference>
<evidence type="ECO:0000256" key="7">
    <source>
        <dbReference type="PIRSR" id="PIRSR602129-50"/>
    </source>
</evidence>
<comment type="cofactor">
    <cofactor evidence="1 7 8">
        <name>pyridoxal 5'-phosphate</name>
        <dbReference type="ChEBI" id="CHEBI:597326"/>
    </cofactor>
</comment>
<evidence type="ECO:0000256" key="8">
    <source>
        <dbReference type="RuleBase" id="RU000382"/>
    </source>
</evidence>
<evidence type="ECO:0000256" key="9">
    <source>
        <dbReference type="RuleBase" id="RU361171"/>
    </source>
</evidence>
<keyword evidence="5 8" id="KW-0456">Lyase</keyword>
<protein>
    <recommendedName>
        <fullName evidence="3 9">Glutamate decarboxylase</fullName>
        <ecNumber evidence="3 9">4.1.1.15</ecNumber>
    </recommendedName>
</protein>
<keyword evidence="9" id="KW-0210">Decarboxylase</keyword>
<dbReference type="Proteomes" id="UP000598360">
    <property type="component" value="Unassembled WGS sequence"/>
</dbReference>
<accession>A0A929BAV6</accession>
<dbReference type="Gene3D" id="3.40.640.10">
    <property type="entry name" value="Type I PLP-dependent aspartate aminotransferase-like (Major domain)"/>
    <property type="match status" value="1"/>
</dbReference>
<evidence type="ECO:0000256" key="1">
    <source>
        <dbReference type="ARBA" id="ARBA00001933"/>
    </source>
</evidence>
<sequence length="427" mass="46016">MSALSSPGRVTSRPRQEPQGEMPESGVAPAEAVEAVRERLDRDFHPASNLATFLTTSFEPEAEKLFGSYLHYNLADRDQYPGLEDLAQECVRILGGLWHGDPERVVGSATTGSSEAAMLAGATLLRRWQARSGTAGARPNLVMGAGSHVCWLKFCRHWGVEARVAPARPGSLGLDAGVVSQLCDESTIGVVSVLGSTLDGSYDPVRDISTALDELALHRGVDVPLHIDAASGGLFTPFVDPELAWDFQLPRVVSINASGHKYGLVPPGLGWVVWRSGETRTGGLGFSVNYLGTNDTYHELSFSKSAAPVVLQYYNFLRLGFTGYRTVHTRTRSVAAMLAGRLRETGRFHLLGDGSQLPVIALTAAPDLKLTHLAMHLADRGWSVPVYALPPDLTDVEVLRIVVRNDLTADAAESFASAVREFTRSAS</sequence>
<dbReference type="GO" id="GO:0004351">
    <property type="term" value="F:glutamate decarboxylase activity"/>
    <property type="evidence" value="ECO:0007669"/>
    <property type="project" value="UniProtKB-EC"/>
</dbReference>
<proteinExistence type="inferred from homology"/>